<evidence type="ECO:0000256" key="6">
    <source>
        <dbReference type="ARBA" id="ARBA00023136"/>
    </source>
</evidence>
<evidence type="ECO:0000256" key="8">
    <source>
        <dbReference type="ARBA" id="ARBA00044876"/>
    </source>
</evidence>
<evidence type="ECO:0000256" key="5">
    <source>
        <dbReference type="ARBA" id="ARBA00022989"/>
    </source>
</evidence>
<dbReference type="InterPro" id="IPR011701">
    <property type="entry name" value="MFS"/>
</dbReference>
<evidence type="ECO:0000256" key="1">
    <source>
        <dbReference type="ARBA" id="ARBA00004155"/>
    </source>
</evidence>
<dbReference type="Proteomes" id="UP001295684">
    <property type="component" value="Unassembled WGS sequence"/>
</dbReference>
<evidence type="ECO:0000256" key="4">
    <source>
        <dbReference type="ARBA" id="ARBA00022692"/>
    </source>
</evidence>
<evidence type="ECO:0000256" key="11">
    <source>
        <dbReference type="ARBA" id="ARBA00044884"/>
    </source>
</evidence>
<name>A0AAD1X9Y6_EUPCR</name>
<feature type="compositionally biased region" description="Basic and acidic residues" evidence="25">
    <location>
        <begin position="488"/>
        <end position="506"/>
    </location>
</feature>
<feature type="transmembrane region" description="Helical" evidence="26">
    <location>
        <begin position="114"/>
        <end position="137"/>
    </location>
</feature>
<proteinExistence type="inferred from homology"/>
<comment type="subcellular location">
    <subcellularLocation>
        <location evidence="1">Lysosome membrane</location>
        <topology evidence="1">Multi-pass membrane protein</topology>
    </subcellularLocation>
</comment>
<evidence type="ECO:0000256" key="20">
    <source>
        <dbReference type="ARBA" id="ARBA00044924"/>
    </source>
</evidence>
<comment type="function">
    <text evidence="23">Lysosomal dipeptide uniporter that selectively exports lysine, arginine or histidine-containing dipeptides with a net positive charge from the lysosome lumen into the cytosol. Could play a role in a specific type of protein O-glycosylation indirectly regulating macrophages migration and tissue invasion. Also essential for liver homeostasis.</text>
</comment>
<evidence type="ECO:0000256" key="18">
    <source>
        <dbReference type="ARBA" id="ARBA00044912"/>
    </source>
</evidence>
<comment type="catalytic activity">
    <reaction evidence="15">
        <text>L-arginyl-L-alpha-amino acid(out) = L-arginyl-L-alpha-amino acid(in)</text>
        <dbReference type="Rhea" id="RHEA:79371"/>
        <dbReference type="ChEBI" id="CHEBI:84315"/>
    </reaction>
</comment>
<keyword evidence="7" id="KW-0458">Lysosome</keyword>
<feature type="domain" description="Major facilitator superfamily (MFS) profile" evidence="27">
    <location>
        <begin position="46"/>
        <end position="469"/>
    </location>
</feature>
<dbReference type="Gene3D" id="1.20.1250.20">
    <property type="entry name" value="MFS general substrate transporter like domains"/>
    <property type="match status" value="2"/>
</dbReference>
<feature type="region of interest" description="Disordered" evidence="25">
    <location>
        <begin position="476"/>
        <end position="529"/>
    </location>
</feature>
<comment type="catalytic activity">
    <reaction evidence="17">
        <text>L-arginyl-glycine(out) = L-arginyl-glycine(in)</text>
        <dbReference type="Rhea" id="RHEA:79391"/>
        <dbReference type="ChEBI" id="CHEBI:229955"/>
    </reaction>
</comment>
<evidence type="ECO:0000256" key="9">
    <source>
        <dbReference type="ARBA" id="ARBA00044878"/>
    </source>
</evidence>
<comment type="catalytic activity">
    <reaction evidence="19">
        <text>L-alanyl-L-lysine(out) = L-alanyl-L-lysine(in)</text>
        <dbReference type="Rhea" id="RHEA:79415"/>
        <dbReference type="ChEBI" id="CHEBI:192470"/>
    </reaction>
</comment>
<protein>
    <recommendedName>
        <fullName evidence="21">Lysosomal dipeptide transporter MFSD1</fullName>
    </recommendedName>
    <alternativeName>
        <fullName evidence="22">Major facilitator superfamily domain-containing protein 1</fullName>
    </alternativeName>
</protein>
<feature type="transmembrane region" description="Helical" evidence="26">
    <location>
        <begin position="311"/>
        <end position="329"/>
    </location>
</feature>
<evidence type="ECO:0000256" key="15">
    <source>
        <dbReference type="ARBA" id="ARBA00044899"/>
    </source>
</evidence>
<comment type="similarity">
    <text evidence="2">Belongs to the major facilitator superfamily.</text>
</comment>
<evidence type="ECO:0000256" key="7">
    <source>
        <dbReference type="ARBA" id="ARBA00023228"/>
    </source>
</evidence>
<dbReference type="AlphaFoldDB" id="A0AAD1X9Y6"/>
<dbReference type="PANTHER" id="PTHR23512:SF3">
    <property type="entry name" value="MAJOR FACILITATOR SUPERFAMILY DOMAIN-CONTAINING PROTEIN 1"/>
    <property type="match status" value="1"/>
</dbReference>
<dbReference type="GO" id="GO:0005765">
    <property type="term" value="C:lysosomal membrane"/>
    <property type="evidence" value="ECO:0007669"/>
    <property type="project" value="UniProtKB-SubCell"/>
</dbReference>
<evidence type="ECO:0000256" key="3">
    <source>
        <dbReference type="ARBA" id="ARBA00022448"/>
    </source>
</evidence>
<evidence type="ECO:0000256" key="17">
    <source>
        <dbReference type="ARBA" id="ARBA00044903"/>
    </source>
</evidence>
<feature type="transmembrane region" description="Helical" evidence="26">
    <location>
        <begin position="143"/>
        <end position="161"/>
    </location>
</feature>
<gene>
    <name evidence="28" type="ORF">ECRASSUSDP1_LOCUS5515</name>
</gene>
<keyword evidence="6 26" id="KW-0472">Membrane</keyword>
<comment type="caution">
    <text evidence="28">The sequence shown here is derived from an EMBL/GenBank/DDBJ whole genome shotgun (WGS) entry which is preliminary data.</text>
</comment>
<comment type="catalytic activity">
    <reaction evidence="14">
        <text>L-aspartyl-L-lysine(out) = L-aspartyl-L-lysine(in)</text>
        <dbReference type="Rhea" id="RHEA:79411"/>
        <dbReference type="ChEBI" id="CHEBI:229953"/>
    </reaction>
</comment>
<evidence type="ECO:0000256" key="23">
    <source>
        <dbReference type="ARBA" id="ARBA00045709"/>
    </source>
</evidence>
<evidence type="ECO:0000256" key="24">
    <source>
        <dbReference type="ARBA" id="ARBA00046376"/>
    </source>
</evidence>
<evidence type="ECO:0000256" key="21">
    <source>
        <dbReference type="ARBA" id="ARBA00044985"/>
    </source>
</evidence>
<feature type="transmembrane region" description="Helical" evidence="26">
    <location>
        <begin position="182"/>
        <end position="202"/>
    </location>
</feature>
<feature type="transmembrane region" description="Helical" evidence="26">
    <location>
        <begin position="336"/>
        <end position="358"/>
    </location>
</feature>
<comment type="catalytic activity">
    <reaction evidence="12">
        <text>L-lysyl-L-alpha-amino acid(out) = L-lysyl-L-alpha-amino acid(in)</text>
        <dbReference type="Rhea" id="RHEA:79387"/>
        <dbReference type="ChEBI" id="CHEBI:229965"/>
    </reaction>
</comment>
<evidence type="ECO:0000256" key="25">
    <source>
        <dbReference type="SAM" id="MobiDB-lite"/>
    </source>
</evidence>
<dbReference type="PANTHER" id="PTHR23512">
    <property type="entry name" value="MAJOR FACILITATOR SUPERFAMILY DOMAIN-CONTAINING PROTEIN 1"/>
    <property type="match status" value="1"/>
</dbReference>
<comment type="catalytic activity">
    <reaction evidence="13">
        <text>L-alpha-aminoacyl-L-lysine(out) = L-alpha-aminoacyl-L-lysine(in)</text>
        <dbReference type="Rhea" id="RHEA:79383"/>
        <dbReference type="ChEBI" id="CHEBI:229966"/>
    </reaction>
</comment>
<feature type="transmembrane region" description="Helical" evidence="26">
    <location>
        <begin position="44"/>
        <end position="64"/>
    </location>
</feature>
<evidence type="ECO:0000256" key="10">
    <source>
        <dbReference type="ARBA" id="ARBA00044881"/>
    </source>
</evidence>
<sequence>MSDKERLITSKDKDSDVGINKYYSKLSSDEVGEVKKEASFRDTFWRWVALFFACFFLLGSYFCYDNPNALSDMLQKYVSVGDVKYNLLYSVYSYPNVILPLIGGVLIDKIGINFSIVLFSILLVAGQGVFAIAGFVGESGEDHVSTAFIIAIIGRVVFGLGGESLNVCQSTVVSRWFKGKELSLALGINISVSRLGSVFNNYTMPPLADATSLGWALTFGFILCIVSFACGIVLTFFERHANKVDKKSGALNEDEKEEFHWRDIKEFTLPFWLISANCVFTYIGIFCFNNISNDFFVARYGIEQKSAARITSIVFFIPAFLAPAFGIVTDRIGHKVTLCIIATSTLTLCHALFFLIPASNDQNISYWGIAPVVLLGVTYSIYVSALWPMVPMVVEARVLGSAYGLCTALQNIGLAIGPTIVGALTFKKSTDDEQTSGINNNAFNYVSIALGGFALLGVLSSIALLIADRIQLNGKLQKPDNDGENEEENGHNQENEDHVEDMDSHSHGQNSESYKAHVKRSIARSSMAR</sequence>
<dbReference type="InterPro" id="IPR020846">
    <property type="entry name" value="MFS_dom"/>
</dbReference>
<evidence type="ECO:0000256" key="26">
    <source>
        <dbReference type="SAM" id="Phobius"/>
    </source>
</evidence>
<keyword evidence="4 26" id="KW-0812">Transmembrane</keyword>
<comment type="catalytic activity">
    <reaction evidence="20">
        <text>L-lysyl-glycine(out) = L-lysyl-glycine(in)</text>
        <dbReference type="Rhea" id="RHEA:79407"/>
        <dbReference type="ChEBI" id="CHEBI:191202"/>
    </reaction>
</comment>
<feature type="transmembrane region" description="Helical" evidence="26">
    <location>
        <begin position="364"/>
        <end position="390"/>
    </location>
</feature>
<evidence type="ECO:0000256" key="12">
    <source>
        <dbReference type="ARBA" id="ARBA00044891"/>
    </source>
</evidence>
<comment type="subunit">
    <text evidence="24">Homodimer. Interacts with lysosomal protein GLMP (via lumenal domain); the interaction starts while both proteins are still in the endoplasmic reticulum and is required for stabilization of MFSD1 in lysosomes but has no direct effect on its targeting to lysosomes or transporter activity.</text>
</comment>
<evidence type="ECO:0000256" key="16">
    <source>
        <dbReference type="ARBA" id="ARBA00044900"/>
    </source>
</evidence>
<comment type="catalytic activity">
    <reaction evidence="10">
        <text>L-alpha-aminoacyl-L-arginine(out) = L-alpha-aminoacyl-L-arginine(in)</text>
        <dbReference type="Rhea" id="RHEA:79367"/>
        <dbReference type="ChEBI" id="CHEBI:229968"/>
    </reaction>
</comment>
<reference evidence="28" key="1">
    <citation type="submission" date="2023-07" db="EMBL/GenBank/DDBJ databases">
        <authorList>
            <consortium name="AG Swart"/>
            <person name="Singh M."/>
            <person name="Singh A."/>
            <person name="Seah K."/>
            <person name="Emmerich C."/>
        </authorList>
    </citation>
    <scope>NUCLEOTIDE SEQUENCE</scope>
    <source>
        <strain evidence="28">DP1</strain>
    </source>
</reference>
<dbReference type="InterPro" id="IPR036259">
    <property type="entry name" value="MFS_trans_sf"/>
</dbReference>
<accession>A0AAD1X9Y6</accession>
<evidence type="ECO:0000313" key="28">
    <source>
        <dbReference type="EMBL" id="CAI2364172.1"/>
    </source>
</evidence>
<keyword evidence="29" id="KW-1185">Reference proteome</keyword>
<evidence type="ECO:0000313" key="29">
    <source>
        <dbReference type="Proteomes" id="UP001295684"/>
    </source>
</evidence>
<feature type="transmembrane region" description="Helical" evidence="26">
    <location>
        <begin position="445"/>
        <end position="467"/>
    </location>
</feature>
<comment type="catalytic activity">
    <reaction evidence="11">
        <text>L-alpha-aminoacyl-L-histidine(out) = L-alpha-aminoacyl-L-histidine(in)</text>
        <dbReference type="Rhea" id="RHEA:79375"/>
        <dbReference type="ChEBI" id="CHEBI:229967"/>
    </reaction>
</comment>
<evidence type="ECO:0000256" key="22">
    <source>
        <dbReference type="ARBA" id="ARBA00045018"/>
    </source>
</evidence>
<dbReference type="PROSITE" id="PS50850">
    <property type="entry name" value="MFS"/>
    <property type="match status" value="1"/>
</dbReference>
<evidence type="ECO:0000259" key="27">
    <source>
        <dbReference type="PROSITE" id="PS50850"/>
    </source>
</evidence>
<comment type="catalytic activity">
    <reaction evidence="18">
        <text>L-histidyl-L-alpha-amino acid(out) = L-histidyl-L-alpha-amino acid(in)</text>
        <dbReference type="Rhea" id="RHEA:79379"/>
        <dbReference type="ChEBI" id="CHEBI:229964"/>
    </reaction>
</comment>
<feature type="transmembrane region" description="Helical" evidence="26">
    <location>
        <begin position="402"/>
        <end position="425"/>
    </location>
</feature>
<dbReference type="SUPFAM" id="SSF103473">
    <property type="entry name" value="MFS general substrate transporter"/>
    <property type="match status" value="1"/>
</dbReference>
<dbReference type="EMBL" id="CAMPGE010005321">
    <property type="protein sequence ID" value="CAI2364172.1"/>
    <property type="molecule type" value="Genomic_DNA"/>
</dbReference>
<evidence type="ECO:0000256" key="13">
    <source>
        <dbReference type="ARBA" id="ARBA00044893"/>
    </source>
</evidence>
<comment type="catalytic activity">
    <reaction evidence="8">
        <text>L-lysyl-L-alanine(out) = L-lysyl-L-alanine(in)</text>
        <dbReference type="Rhea" id="RHEA:79399"/>
        <dbReference type="ChEBI" id="CHEBI:229954"/>
    </reaction>
</comment>
<evidence type="ECO:0000256" key="19">
    <source>
        <dbReference type="ARBA" id="ARBA00044919"/>
    </source>
</evidence>
<keyword evidence="5 26" id="KW-1133">Transmembrane helix</keyword>
<evidence type="ECO:0000256" key="2">
    <source>
        <dbReference type="ARBA" id="ARBA00008335"/>
    </source>
</evidence>
<keyword evidence="3" id="KW-0813">Transport</keyword>
<feature type="transmembrane region" description="Helical" evidence="26">
    <location>
        <begin position="214"/>
        <end position="237"/>
    </location>
</feature>
<evidence type="ECO:0000256" key="14">
    <source>
        <dbReference type="ARBA" id="ARBA00044898"/>
    </source>
</evidence>
<feature type="transmembrane region" description="Helical" evidence="26">
    <location>
        <begin position="269"/>
        <end position="291"/>
    </location>
</feature>
<dbReference type="GO" id="GO:0022857">
    <property type="term" value="F:transmembrane transporter activity"/>
    <property type="evidence" value="ECO:0007669"/>
    <property type="project" value="InterPro"/>
</dbReference>
<comment type="catalytic activity">
    <reaction evidence="16">
        <text>L-lysyl-L-lysine(out) = L-lysyl-L-lysine(in)</text>
        <dbReference type="Rhea" id="RHEA:79403"/>
        <dbReference type="ChEBI" id="CHEBI:229956"/>
    </reaction>
</comment>
<organism evidence="28 29">
    <name type="scientific">Euplotes crassus</name>
    <dbReference type="NCBI Taxonomy" id="5936"/>
    <lineage>
        <taxon>Eukaryota</taxon>
        <taxon>Sar</taxon>
        <taxon>Alveolata</taxon>
        <taxon>Ciliophora</taxon>
        <taxon>Intramacronucleata</taxon>
        <taxon>Spirotrichea</taxon>
        <taxon>Hypotrichia</taxon>
        <taxon>Euplotida</taxon>
        <taxon>Euplotidae</taxon>
        <taxon>Moneuplotes</taxon>
    </lineage>
</organism>
<comment type="catalytic activity">
    <reaction evidence="9">
        <text>L-histidyl-glycine(out) = L-histidyl-glycine(in)</text>
        <dbReference type="Rhea" id="RHEA:79395"/>
        <dbReference type="ChEBI" id="CHEBI:229957"/>
    </reaction>
</comment>
<feature type="transmembrane region" description="Helical" evidence="26">
    <location>
        <begin position="87"/>
        <end position="107"/>
    </location>
</feature>
<dbReference type="InterPro" id="IPR052187">
    <property type="entry name" value="MFSD1"/>
</dbReference>
<dbReference type="Pfam" id="PF07690">
    <property type="entry name" value="MFS_1"/>
    <property type="match status" value="1"/>
</dbReference>